<reference evidence="2" key="2">
    <citation type="submission" date="2023-05" db="EMBL/GenBank/DDBJ databases">
        <authorList>
            <consortium name="Lawrence Berkeley National Laboratory"/>
            <person name="Steindorff A."/>
            <person name="Hensen N."/>
            <person name="Bonometti L."/>
            <person name="Westerberg I."/>
            <person name="Brannstrom I.O."/>
            <person name="Guillou S."/>
            <person name="Cros-Aarteil S."/>
            <person name="Calhoun S."/>
            <person name="Haridas S."/>
            <person name="Kuo A."/>
            <person name="Mondo S."/>
            <person name="Pangilinan J."/>
            <person name="Riley R."/>
            <person name="Labutti K."/>
            <person name="Andreopoulos B."/>
            <person name="Lipzen A."/>
            <person name="Chen C."/>
            <person name="Yanf M."/>
            <person name="Daum C."/>
            <person name="Ng V."/>
            <person name="Clum A."/>
            <person name="Ohm R."/>
            <person name="Martin F."/>
            <person name="Silar P."/>
            <person name="Natvig D."/>
            <person name="Lalanne C."/>
            <person name="Gautier V."/>
            <person name="Ament-Velasquez S.L."/>
            <person name="Kruys A."/>
            <person name="Hutchinson M.I."/>
            <person name="Powell A.J."/>
            <person name="Barry K."/>
            <person name="Miller A.N."/>
            <person name="Grigoriev I.V."/>
            <person name="Debuchy R."/>
            <person name="Gladieux P."/>
            <person name="Thoren M.H."/>
            <person name="Johannesson H."/>
        </authorList>
    </citation>
    <scope>NUCLEOTIDE SEQUENCE</scope>
    <source>
        <strain evidence="2">PSN243</strain>
    </source>
</reference>
<name>A0AAV9G9B0_9PEZI</name>
<gene>
    <name evidence="2" type="ORF">QBC34DRAFT_199345</name>
</gene>
<accession>A0AAV9G9B0</accession>
<dbReference type="AlphaFoldDB" id="A0AAV9G9B0"/>
<keyword evidence="3" id="KW-1185">Reference proteome</keyword>
<evidence type="ECO:0000256" key="1">
    <source>
        <dbReference type="SAM" id="MobiDB-lite"/>
    </source>
</evidence>
<dbReference type="EMBL" id="MU865988">
    <property type="protein sequence ID" value="KAK4443691.1"/>
    <property type="molecule type" value="Genomic_DNA"/>
</dbReference>
<feature type="region of interest" description="Disordered" evidence="1">
    <location>
        <begin position="171"/>
        <end position="202"/>
    </location>
</feature>
<comment type="caution">
    <text evidence="2">The sequence shown here is derived from an EMBL/GenBank/DDBJ whole genome shotgun (WGS) entry which is preliminary data.</text>
</comment>
<evidence type="ECO:0000313" key="3">
    <source>
        <dbReference type="Proteomes" id="UP001321760"/>
    </source>
</evidence>
<proteinExistence type="predicted"/>
<dbReference type="Proteomes" id="UP001321760">
    <property type="component" value="Unassembled WGS sequence"/>
</dbReference>
<feature type="compositionally biased region" description="Polar residues" evidence="1">
    <location>
        <begin position="61"/>
        <end position="71"/>
    </location>
</feature>
<evidence type="ECO:0000313" key="2">
    <source>
        <dbReference type="EMBL" id="KAK4443691.1"/>
    </source>
</evidence>
<feature type="region of interest" description="Disordered" evidence="1">
    <location>
        <begin position="1"/>
        <end position="72"/>
    </location>
</feature>
<protein>
    <submittedName>
        <fullName evidence="2">Uncharacterized protein</fullName>
    </submittedName>
</protein>
<reference evidence="2" key="1">
    <citation type="journal article" date="2023" name="Mol. Phylogenet. Evol.">
        <title>Genome-scale phylogeny and comparative genomics of the fungal order Sordariales.</title>
        <authorList>
            <person name="Hensen N."/>
            <person name="Bonometti L."/>
            <person name="Westerberg I."/>
            <person name="Brannstrom I.O."/>
            <person name="Guillou S."/>
            <person name="Cros-Aarteil S."/>
            <person name="Calhoun S."/>
            <person name="Haridas S."/>
            <person name="Kuo A."/>
            <person name="Mondo S."/>
            <person name="Pangilinan J."/>
            <person name="Riley R."/>
            <person name="LaButti K."/>
            <person name="Andreopoulos B."/>
            <person name="Lipzen A."/>
            <person name="Chen C."/>
            <person name="Yan M."/>
            <person name="Daum C."/>
            <person name="Ng V."/>
            <person name="Clum A."/>
            <person name="Steindorff A."/>
            <person name="Ohm R.A."/>
            <person name="Martin F."/>
            <person name="Silar P."/>
            <person name="Natvig D.O."/>
            <person name="Lalanne C."/>
            <person name="Gautier V."/>
            <person name="Ament-Velasquez S.L."/>
            <person name="Kruys A."/>
            <person name="Hutchinson M.I."/>
            <person name="Powell A.J."/>
            <person name="Barry K."/>
            <person name="Miller A.N."/>
            <person name="Grigoriev I.V."/>
            <person name="Debuchy R."/>
            <person name="Gladieux P."/>
            <person name="Hiltunen Thoren M."/>
            <person name="Johannesson H."/>
        </authorList>
    </citation>
    <scope>NUCLEOTIDE SEQUENCE</scope>
    <source>
        <strain evidence="2">PSN243</strain>
    </source>
</reference>
<sequence length="202" mass="21544">MLGALLTDPALRATPRVPSTAQDVAAEDSRCHAKQEVGGWEEGHSEQPAQDWKDSDGCHSPPSSESRSPVTRTLGLGGEAKAVATWHLAILRGPRGWEPGIWASARAIGLLAAVEPSGRRAEECRANGKSSRAPMERRRALHDEAIQMGYKHSTAMGRVVALRRGGGENFNKFRGSSPCEVTSRKGPVLHGASTPKPSGLVK</sequence>
<feature type="compositionally biased region" description="Basic and acidic residues" evidence="1">
    <location>
        <begin position="27"/>
        <end position="57"/>
    </location>
</feature>
<organism evidence="2 3">
    <name type="scientific">Podospora aff. communis PSN243</name>
    <dbReference type="NCBI Taxonomy" id="3040156"/>
    <lineage>
        <taxon>Eukaryota</taxon>
        <taxon>Fungi</taxon>
        <taxon>Dikarya</taxon>
        <taxon>Ascomycota</taxon>
        <taxon>Pezizomycotina</taxon>
        <taxon>Sordariomycetes</taxon>
        <taxon>Sordariomycetidae</taxon>
        <taxon>Sordariales</taxon>
        <taxon>Podosporaceae</taxon>
        <taxon>Podospora</taxon>
    </lineage>
</organism>